<dbReference type="InterPro" id="IPR015590">
    <property type="entry name" value="Aldehyde_DH_dom"/>
</dbReference>
<reference evidence="7 8" key="1">
    <citation type="journal article" date="2012" name="J. Bacteriol.">
        <title>Genome Sequence of Nitratireductor indicus Type Strain C115.</title>
        <authorList>
            <person name="Lai Q."/>
            <person name="Li G."/>
            <person name="Yu Z."/>
            <person name="Shao Z."/>
        </authorList>
    </citation>
    <scope>NUCLEOTIDE SEQUENCE [LARGE SCALE GENOMIC DNA]</scope>
    <source>
        <strain evidence="7 8">C115</strain>
    </source>
</reference>
<proteinExistence type="inferred from homology"/>
<evidence type="ECO:0000313" key="8">
    <source>
        <dbReference type="Proteomes" id="UP000007374"/>
    </source>
</evidence>
<feature type="active site" evidence="4">
    <location>
        <position position="253"/>
    </location>
</feature>
<dbReference type="Proteomes" id="UP000007374">
    <property type="component" value="Unassembled WGS sequence"/>
</dbReference>
<dbReference type="AlphaFoldDB" id="K2P249"/>
<evidence type="ECO:0000259" key="6">
    <source>
        <dbReference type="Pfam" id="PF00171"/>
    </source>
</evidence>
<dbReference type="STRING" id="721133.SAMN05216176_10297"/>
<dbReference type="Pfam" id="PF00171">
    <property type="entry name" value="Aldedh"/>
    <property type="match status" value="1"/>
</dbReference>
<dbReference type="EMBL" id="AMSI01000001">
    <property type="protein sequence ID" value="EKF44174.1"/>
    <property type="molecule type" value="Genomic_DNA"/>
</dbReference>
<dbReference type="InterPro" id="IPR016163">
    <property type="entry name" value="Ald_DH_C"/>
</dbReference>
<accession>K2P249</accession>
<dbReference type="PROSITE" id="PS00687">
    <property type="entry name" value="ALDEHYDE_DEHYDR_GLU"/>
    <property type="match status" value="1"/>
</dbReference>
<dbReference type="PROSITE" id="PS00070">
    <property type="entry name" value="ALDEHYDE_DEHYDR_CYS"/>
    <property type="match status" value="1"/>
</dbReference>
<dbReference type="eggNOG" id="COG1012">
    <property type="taxonomic scope" value="Bacteria"/>
</dbReference>
<dbReference type="FunFam" id="3.40.605.10:FF:000007">
    <property type="entry name" value="NAD/NADP-dependent betaine aldehyde dehydrogenase"/>
    <property type="match status" value="1"/>
</dbReference>
<dbReference type="InterPro" id="IPR016160">
    <property type="entry name" value="Ald_DH_CS_CYS"/>
</dbReference>
<evidence type="ECO:0000256" key="3">
    <source>
        <dbReference type="ARBA" id="ARBA00023097"/>
    </source>
</evidence>
<gene>
    <name evidence="7" type="ORF">NA8A_00490</name>
</gene>
<dbReference type="GO" id="GO:0016620">
    <property type="term" value="F:oxidoreductase activity, acting on the aldehyde or oxo group of donors, NAD or NADP as acceptor"/>
    <property type="evidence" value="ECO:0007669"/>
    <property type="project" value="InterPro"/>
</dbReference>
<evidence type="ECO:0000256" key="5">
    <source>
        <dbReference type="RuleBase" id="RU003345"/>
    </source>
</evidence>
<dbReference type="PANTHER" id="PTHR11699">
    <property type="entry name" value="ALDEHYDE DEHYDROGENASE-RELATED"/>
    <property type="match status" value="1"/>
</dbReference>
<name>K2P249_9HYPH</name>
<comment type="similarity">
    <text evidence="1 5">Belongs to the aldehyde dehydrogenase family.</text>
</comment>
<feature type="domain" description="Aldehyde dehydrogenase" evidence="6">
    <location>
        <begin position="23"/>
        <end position="479"/>
    </location>
</feature>
<protein>
    <submittedName>
        <fullName evidence="7">Aldehyde dehydrogenase</fullName>
    </submittedName>
</protein>
<keyword evidence="2 5" id="KW-0560">Oxidoreductase</keyword>
<dbReference type="Gene3D" id="3.40.605.10">
    <property type="entry name" value="Aldehyde Dehydrogenase, Chain A, domain 1"/>
    <property type="match status" value="1"/>
</dbReference>
<evidence type="ECO:0000313" key="7">
    <source>
        <dbReference type="EMBL" id="EKF44174.1"/>
    </source>
</evidence>
<organism evidence="7 8">
    <name type="scientific">Nitratireductor indicus C115</name>
    <dbReference type="NCBI Taxonomy" id="1231190"/>
    <lineage>
        <taxon>Bacteria</taxon>
        <taxon>Pseudomonadati</taxon>
        <taxon>Pseudomonadota</taxon>
        <taxon>Alphaproteobacteria</taxon>
        <taxon>Hyphomicrobiales</taxon>
        <taxon>Phyllobacteriaceae</taxon>
        <taxon>Nitratireductor</taxon>
    </lineage>
</organism>
<comment type="caution">
    <text evidence="7">The sequence shown here is derived from an EMBL/GenBank/DDBJ whole genome shotgun (WGS) entry which is preliminary data.</text>
</comment>
<dbReference type="InterPro" id="IPR016161">
    <property type="entry name" value="Ald_DH/histidinol_DH"/>
</dbReference>
<evidence type="ECO:0000256" key="2">
    <source>
        <dbReference type="ARBA" id="ARBA00023002"/>
    </source>
</evidence>
<dbReference type="InterPro" id="IPR016162">
    <property type="entry name" value="Ald_DH_N"/>
</dbReference>
<dbReference type="SUPFAM" id="SSF53720">
    <property type="entry name" value="ALDH-like"/>
    <property type="match status" value="1"/>
</dbReference>
<keyword evidence="8" id="KW-1185">Reference proteome</keyword>
<evidence type="ECO:0000256" key="4">
    <source>
        <dbReference type="PROSITE-ProRule" id="PRU10007"/>
    </source>
</evidence>
<evidence type="ECO:0000256" key="1">
    <source>
        <dbReference type="ARBA" id="ARBA00009986"/>
    </source>
</evidence>
<keyword evidence="3" id="KW-0558">Oxidation</keyword>
<dbReference type="Gene3D" id="3.40.309.10">
    <property type="entry name" value="Aldehyde Dehydrogenase, Chain A, domain 2"/>
    <property type="match status" value="1"/>
</dbReference>
<sequence>MRTEQTTQNTGQDKGMDIRTNADELVSINPADGSEVARVAVTDPEELEAIVARAQTAFRTSGWKDLMPHKRAEVLHAIANGLLAEKEALATLQMRDNGKPISECRGMVDYAVGTFRYYASVCETLETDVTPRRGDYVSFTVLEPYGVVAAITPWNSPIMNDAAKVAPALAAGNAVILKPSEDSPLLAPELARIAAAAGLPDGLLQVVQGRGAGIGAALVAHPGVGMISFTGGTATGRAIGSVAGERIVPVALELGGKSPHVVFADADIEHAVAAVAAGIFGSSGQSCVAGSRLLVEESVYDEVVSRLVERAKRIVVAAPDAKGVEVGPLASFHHRDRVSAFVERARAEGGRILCGGAAPEGAEYEAGAYYLPTIIDGLPYDAVSCQEEAFGPVLVVLSFKDEADLVEKANGTDFGLACGIWTESFKKAWRIGRALDAGSVWINTYKQSVTSTPFGGFKDSGIGREKGIDGLRLYAQVKSMFFGLHEKPLPIAK</sequence>
<dbReference type="PATRIC" id="fig|1231190.3.peg.105"/>
<dbReference type="InterPro" id="IPR029510">
    <property type="entry name" value="Ald_DH_CS_GLU"/>
</dbReference>
<dbReference type="CDD" id="cd07114">
    <property type="entry name" value="ALDH_DhaS"/>
    <property type="match status" value="1"/>
</dbReference>
<dbReference type="FunFam" id="3.40.309.10:FF:000012">
    <property type="entry name" value="Betaine aldehyde dehydrogenase"/>
    <property type="match status" value="1"/>
</dbReference>